<protein>
    <submittedName>
        <fullName evidence="3">NumbF domain-containing protein</fullName>
    </submittedName>
</protein>
<dbReference type="AlphaFoldDB" id="A0A1I8JL36"/>
<keyword evidence="2" id="KW-1185">Reference proteome</keyword>
<reference evidence="3" key="1">
    <citation type="submission" date="2016-11" db="UniProtKB">
        <authorList>
            <consortium name="WormBaseParasite"/>
        </authorList>
    </citation>
    <scope>IDENTIFICATION</scope>
</reference>
<organism evidence="2 3">
    <name type="scientific">Macrostomum lignano</name>
    <dbReference type="NCBI Taxonomy" id="282301"/>
    <lineage>
        <taxon>Eukaryota</taxon>
        <taxon>Metazoa</taxon>
        <taxon>Spiralia</taxon>
        <taxon>Lophotrochozoa</taxon>
        <taxon>Platyhelminthes</taxon>
        <taxon>Rhabditophora</taxon>
        <taxon>Macrostomorpha</taxon>
        <taxon>Macrostomida</taxon>
        <taxon>Macrostomidae</taxon>
        <taxon>Macrostomum</taxon>
    </lineage>
</organism>
<evidence type="ECO:0000313" key="3">
    <source>
        <dbReference type="WBParaSite" id="snap_masked-unitig_11663-processed-gene-0.0-mRNA-1"/>
    </source>
</evidence>
<name>A0A1I8JL36_9PLAT</name>
<sequence>CLPTSGFPGGENVQPLPTQKAASRFISPARPRSYQQQLTAAAFQLPPNQQGPATGAFIPTSWTGDLFQGSFVSNSHLGLNYHGALETQLKR</sequence>
<dbReference type="Proteomes" id="UP000095280">
    <property type="component" value="Unplaced"/>
</dbReference>
<evidence type="ECO:0000313" key="2">
    <source>
        <dbReference type="Proteomes" id="UP000095280"/>
    </source>
</evidence>
<proteinExistence type="predicted"/>
<feature type="region of interest" description="Disordered" evidence="1">
    <location>
        <begin position="1"/>
        <end position="24"/>
    </location>
</feature>
<evidence type="ECO:0000256" key="1">
    <source>
        <dbReference type="SAM" id="MobiDB-lite"/>
    </source>
</evidence>
<accession>A0A1I8JL36</accession>
<dbReference type="WBParaSite" id="snap_masked-unitig_11663-processed-gene-0.0-mRNA-1">
    <property type="protein sequence ID" value="snap_masked-unitig_11663-processed-gene-0.0-mRNA-1"/>
    <property type="gene ID" value="snap_masked-unitig_11663-processed-gene-0.0"/>
</dbReference>